<dbReference type="KEGG" id="cic:CICLE_v10013916mg"/>
<evidence type="ECO:0000313" key="1">
    <source>
        <dbReference type="EMBL" id="ESR43013.1"/>
    </source>
</evidence>
<dbReference type="Gramene" id="ESR43013">
    <property type="protein sequence ID" value="ESR43013"/>
    <property type="gene ID" value="CICLE_v10013916mg"/>
</dbReference>
<proteinExistence type="predicted"/>
<reference evidence="1 2" key="1">
    <citation type="submission" date="2013-10" db="EMBL/GenBank/DDBJ databases">
        <authorList>
            <consortium name="International Citrus Genome Consortium"/>
            <person name="Jenkins J."/>
            <person name="Schmutz J."/>
            <person name="Prochnik S."/>
            <person name="Rokhsar D."/>
            <person name="Gmitter F."/>
            <person name="Ollitrault P."/>
            <person name="Machado M."/>
            <person name="Talon M."/>
            <person name="Wincker P."/>
            <person name="Jaillon O."/>
            <person name="Morgante M."/>
        </authorList>
    </citation>
    <scope>NUCLEOTIDE SEQUENCE</scope>
    <source>
        <strain evidence="2">cv. Clemenules</strain>
    </source>
</reference>
<dbReference type="AlphaFoldDB" id="V4S6C1"/>
<name>V4S6C1_CITCL</name>
<dbReference type="EMBL" id="KI536861">
    <property type="protein sequence ID" value="ESR43013.1"/>
    <property type="molecule type" value="Genomic_DNA"/>
</dbReference>
<evidence type="ECO:0000313" key="2">
    <source>
        <dbReference type="Proteomes" id="UP000030687"/>
    </source>
</evidence>
<sequence>MLLIMAINSACRARDNYIPFQHVLVTMGLNKACMDWDSSVSEHQPCMDALTFRILCKTWMKILQPPPSFMVSLQSVCKIRTSLVSGKVECIFTFYELIEH</sequence>
<accession>V4S6C1</accession>
<gene>
    <name evidence="1" type="ORF">CICLE_v10013916mg</name>
</gene>
<protein>
    <submittedName>
        <fullName evidence="1">Uncharacterized protein</fullName>
    </submittedName>
</protein>
<organism evidence="1 2">
    <name type="scientific">Citrus clementina</name>
    <name type="common">Clementine</name>
    <name type="synonym">Citrus deliciosa x Citrus sinensis</name>
    <dbReference type="NCBI Taxonomy" id="85681"/>
    <lineage>
        <taxon>Eukaryota</taxon>
        <taxon>Viridiplantae</taxon>
        <taxon>Streptophyta</taxon>
        <taxon>Embryophyta</taxon>
        <taxon>Tracheophyta</taxon>
        <taxon>Spermatophyta</taxon>
        <taxon>Magnoliopsida</taxon>
        <taxon>eudicotyledons</taxon>
        <taxon>Gunneridae</taxon>
        <taxon>Pentapetalae</taxon>
        <taxon>rosids</taxon>
        <taxon>malvids</taxon>
        <taxon>Sapindales</taxon>
        <taxon>Rutaceae</taxon>
        <taxon>Aurantioideae</taxon>
        <taxon>Citrus</taxon>
    </lineage>
</organism>
<dbReference type="InParanoid" id="V4S6C1"/>
<dbReference type="Proteomes" id="UP000030687">
    <property type="component" value="Unassembled WGS sequence"/>
</dbReference>
<keyword evidence="2" id="KW-1185">Reference proteome</keyword>